<dbReference type="EMBL" id="CAJJDP010000138">
    <property type="protein sequence ID" value="CAD8206373.1"/>
    <property type="molecule type" value="Genomic_DNA"/>
</dbReference>
<dbReference type="OrthoDB" id="445826at2759"/>
<evidence type="ECO:0000313" key="1">
    <source>
        <dbReference type="EMBL" id="CAD8206373.1"/>
    </source>
</evidence>
<dbReference type="Proteomes" id="UP000683925">
    <property type="component" value="Unassembled WGS sequence"/>
</dbReference>
<organism evidence="1 2">
    <name type="scientific">Paramecium octaurelia</name>
    <dbReference type="NCBI Taxonomy" id="43137"/>
    <lineage>
        <taxon>Eukaryota</taxon>
        <taxon>Sar</taxon>
        <taxon>Alveolata</taxon>
        <taxon>Ciliophora</taxon>
        <taxon>Intramacronucleata</taxon>
        <taxon>Oligohymenophorea</taxon>
        <taxon>Peniculida</taxon>
        <taxon>Parameciidae</taxon>
        <taxon>Paramecium</taxon>
    </lineage>
</organism>
<protein>
    <recommendedName>
        <fullName evidence="3">Reverse transcriptase domain-containing protein</fullName>
    </recommendedName>
</protein>
<proteinExistence type="predicted"/>
<sequence>MATLNPSKKEAGIFRCFKDDQVNIHTYPDTEYNALQELGRISQRNIYQPLSLTNLPPMSNEEIQKLQKLMSKDKAITIDGISDTFIRKTKNLNILKDLWNVNTRQINKYNGQARVVPLNNVCSQNSNLALSHYLAHYSNSQNSNSQARFKNFCQQHLKYEQNDFISNRGTQVNIEKLISYLDSVNRKERKKVIQILEEKQVLNLNELTFLKGLPYQRKKKWWCKDEVDQGSPLSPSLFNIYLDAFLQDLSLKLNQELNVRSPLKWISNKELSSGKYTQIHISPIRIQLFIQPIRITPKNDIINVQRNLQRSQPDCKNLHRTISLTYQSNLTDIVRFLKTQTIYTIIKENCNTHKCKMNDLPQLNKILGLNFKNYRQSSRGADRKAKLSS</sequence>
<accession>A0A8S1XXV9</accession>
<gene>
    <name evidence="1" type="ORF">POCTA_138.1.T1370183</name>
</gene>
<evidence type="ECO:0008006" key="3">
    <source>
        <dbReference type="Google" id="ProtNLM"/>
    </source>
</evidence>
<reference evidence="1" key="1">
    <citation type="submission" date="2021-01" db="EMBL/GenBank/DDBJ databases">
        <authorList>
            <consortium name="Genoscope - CEA"/>
            <person name="William W."/>
        </authorList>
    </citation>
    <scope>NUCLEOTIDE SEQUENCE</scope>
</reference>
<name>A0A8S1XXV9_PAROT</name>
<evidence type="ECO:0000313" key="2">
    <source>
        <dbReference type="Proteomes" id="UP000683925"/>
    </source>
</evidence>
<dbReference type="AlphaFoldDB" id="A0A8S1XXV9"/>
<comment type="caution">
    <text evidence="1">The sequence shown here is derived from an EMBL/GenBank/DDBJ whole genome shotgun (WGS) entry which is preliminary data.</text>
</comment>
<keyword evidence="2" id="KW-1185">Reference proteome</keyword>